<accession>A0A8J6PED1</accession>
<sequence>MIELEGLEEATSLATGGQINMGTQSELDAAKKNKDVEKWTDLLKFEPLEWVHEAADDRIFGYYPQPFNEAYGDKTNVDYYSVNIKSLPDGMTQSEFYDYFRLNLNDFMKGGGSMVTPYNKTEEKMYKSDSPCTSVMHFDVSLIGDNDFIHAEEMSVVMSRFRTSYWIFSPVTTFHDLGHPLAGNRQFGLTTSSDGGYTLYTRGVDRPWSVPDIAASGMIFSGADQLWNAVMNNVVNYINANGGEASLGPKINFRVSFDSVVIPIITK</sequence>
<evidence type="ECO:0000313" key="2">
    <source>
        <dbReference type="Proteomes" id="UP000652681"/>
    </source>
</evidence>
<dbReference type="Proteomes" id="UP000652681">
    <property type="component" value="Unassembled WGS sequence"/>
</dbReference>
<organism evidence="1 2">
    <name type="scientific">Taishania pollutisoli</name>
    <dbReference type="NCBI Taxonomy" id="2766479"/>
    <lineage>
        <taxon>Bacteria</taxon>
        <taxon>Pseudomonadati</taxon>
        <taxon>Bacteroidota</taxon>
        <taxon>Flavobacteriia</taxon>
        <taxon>Flavobacteriales</taxon>
        <taxon>Crocinitomicaceae</taxon>
        <taxon>Taishania</taxon>
    </lineage>
</organism>
<evidence type="ECO:0000313" key="1">
    <source>
        <dbReference type="EMBL" id="MBC9813797.1"/>
    </source>
</evidence>
<dbReference type="AlphaFoldDB" id="A0A8J6PED1"/>
<reference evidence="1" key="1">
    <citation type="submission" date="2020-09" db="EMBL/GenBank/DDBJ databases">
        <title>Taishania pollutisoli gen. nov., sp. nov., Isolated from Tetrabromobisphenol A-Contaminated Soil.</title>
        <authorList>
            <person name="Chen Q."/>
        </authorList>
    </citation>
    <scope>NUCLEOTIDE SEQUENCE</scope>
    <source>
        <strain evidence="1">CZZ-1</strain>
    </source>
</reference>
<keyword evidence="2" id="KW-1185">Reference proteome</keyword>
<protein>
    <submittedName>
        <fullName evidence="1">Uncharacterized protein</fullName>
    </submittedName>
</protein>
<gene>
    <name evidence="1" type="ORF">H9Y05_15080</name>
</gene>
<comment type="caution">
    <text evidence="1">The sequence shown here is derived from an EMBL/GenBank/DDBJ whole genome shotgun (WGS) entry which is preliminary data.</text>
</comment>
<proteinExistence type="predicted"/>
<dbReference type="EMBL" id="JACVEL010000016">
    <property type="protein sequence ID" value="MBC9813797.1"/>
    <property type="molecule type" value="Genomic_DNA"/>
</dbReference>
<name>A0A8J6PED1_9FLAO</name>